<sequence length="207" mass="23794">MYSFYELWGWRLMIENQSMQLCPSYSQFRLAWLSYLQLIEIKEKWFSCPQCGPHPKVVVCDRISLGYPKRYAHNIGGANAAENILLKGNRYHCLDDYSNASFLNLLFLHVVLSFFCNKFSVLLKFSSTDCNLGISAQVRKSVLKFMAKVDDVDVQSISSIAQSTCLEKIVTHASQANHVLDYWIDLLTNAVTLQYYNATLFALYQNK</sequence>
<evidence type="ECO:0000313" key="1">
    <source>
        <dbReference type="EMBL" id="KAF6021093.1"/>
    </source>
</evidence>
<comment type="caution">
    <text evidence="1">The sequence shown here is derived from an EMBL/GenBank/DDBJ whole genome shotgun (WGS) entry which is preliminary data.</text>
</comment>
<dbReference type="EMBL" id="VXIV02003134">
    <property type="protein sequence ID" value="KAF6021093.1"/>
    <property type="molecule type" value="Genomic_DNA"/>
</dbReference>
<dbReference type="AlphaFoldDB" id="A0A7J7J4R5"/>
<keyword evidence="2" id="KW-1185">Reference proteome</keyword>
<organism evidence="1 2">
    <name type="scientific">Bugula neritina</name>
    <name type="common">Brown bryozoan</name>
    <name type="synonym">Sertularia neritina</name>
    <dbReference type="NCBI Taxonomy" id="10212"/>
    <lineage>
        <taxon>Eukaryota</taxon>
        <taxon>Metazoa</taxon>
        <taxon>Spiralia</taxon>
        <taxon>Lophotrochozoa</taxon>
        <taxon>Bryozoa</taxon>
        <taxon>Gymnolaemata</taxon>
        <taxon>Cheilostomatida</taxon>
        <taxon>Flustrina</taxon>
        <taxon>Buguloidea</taxon>
        <taxon>Bugulidae</taxon>
        <taxon>Bugula</taxon>
    </lineage>
</organism>
<gene>
    <name evidence="1" type="ORF">EB796_020600</name>
</gene>
<dbReference type="Proteomes" id="UP000593567">
    <property type="component" value="Unassembled WGS sequence"/>
</dbReference>
<reference evidence="1" key="1">
    <citation type="submission" date="2020-06" db="EMBL/GenBank/DDBJ databases">
        <title>Draft genome of Bugula neritina, a colonial animal packing powerful symbionts and potential medicines.</title>
        <authorList>
            <person name="Rayko M."/>
        </authorList>
    </citation>
    <scope>NUCLEOTIDE SEQUENCE [LARGE SCALE GENOMIC DNA]</scope>
    <source>
        <strain evidence="1">Kwan_BN1</strain>
    </source>
</reference>
<evidence type="ECO:0000313" key="2">
    <source>
        <dbReference type="Proteomes" id="UP000593567"/>
    </source>
</evidence>
<accession>A0A7J7J4R5</accession>
<dbReference type="OrthoDB" id="6073341at2759"/>
<protein>
    <submittedName>
        <fullName evidence="1">Uncharacterized protein</fullName>
    </submittedName>
</protein>
<proteinExistence type="predicted"/>
<name>A0A7J7J4R5_BUGNE</name>